<dbReference type="EC" id="2.5.1.54" evidence="7"/>
<evidence type="ECO:0000256" key="6">
    <source>
        <dbReference type="ARBA" id="ARBA00047508"/>
    </source>
</evidence>
<evidence type="ECO:0000256" key="4">
    <source>
        <dbReference type="ARBA" id="ARBA00022679"/>
    </source>
</evidence>
<keyword evidence="7" id="KW-0809">Transit peptide</keyword>
<dbReference type="InterPro" id="IPR002480">
    <property type="entry name" value="DAHP_synth_2"/>
</dbReference>
<comment type="caution">
    <text evidence="8">The sequence shown here is derived from an EMBL/GenBank/DDBJ whole genome shotgun (WGS) entry which is preliminary data.</text>
</comment>
<reference evidence="8" key="1">
    <citation type="journal article" date="2023" name="Plant Biotechnol. J.">
        <title>Chromosome-level wild Hevea brasiliensis genome provides new tools for genomic-assisted breeding and valuable loci to elevate rubber yield.</title>
        <authorList>
            <person name="Cheng H."/>
            <person name="Song X."/>
            <person name="Hu Y."/>
            <person name="Wu T."/>
            <person name="Yang Q."/>
            <person name="An Z."/>
            <person name="Feng S."/>
            <person name="Deng Z."/>
            <person name="Wu W."/>
            <person name="Zeng X."/>
            <person name="Tu M."/>
            <person name="Wang X."/>
            <person name="Huang H."/>
        </authorList>
    </citation>
    <scope>NUCLEOTIDE SEQUENCE</scope>
    <source>
        <strain evidence="8">MT/VB/25A 57/8</strain>
    </source>
</reference>
<comment type="subcellular location">
    <subcellularLocation>
        <location evidence="7">Plastid</location>
        <location evidence="7">Chloroplast</location>
    </subcellularLocation>
</comment>
<evidence type="ECO:0000313" key="9">
    <source>
        <dbReference type="Proteomes" id="UP001174677"/>
    </source>
</evidence>
<evidence type="ECO:0000256" key="1">
    <source>
        <dbReference type="ARBA" id="ARBA00004688"/>
    </source>
</evidence>
<comment type="similarity">
    <text evidence="2 7">Belongs to the class-II DAHP synthase family.</text>
</comment>
<evidence type="ECO:0000256" key="2">
    <source>
        <dbReference type="ARBA" id="ARBA00008911"/>
    </source>
</evidence>
<evidence type="ECO:0000256" key="3">
    <source>
        <dbReference type="ARBA" id="ARBA00022605"/>
    </source>
</evidence>
<keyword evidence="4 7" id="KW-0808">Transferase</keyword>
<comment type="catalytic activity">
    <reaction evidence="6 7">
        <text>D-erythrose 4-phosphate + phosphoenolpyruvate + H2O = 7-phospho-2-dehydro-3-deoxy-D-arabino-heptonate + phosphate</text>
        <dbReference type="Rhea" id="RHEA:14717"/>
        <dbReference type="ChEBI" id="CHEBI:15377"/>
        <dbReference type="ChEBI" id="CHEBI:16897"/>
        <dbReference type="ChEBI" id="CHEBI:43474"/>
        <dbReference type="ChEBI" id="CHEBI:58394"/>
        <dbReference type="ChEBI" id="CHEBI:58702"/>
        <dbReference type="EC" id="2.5.1.54"/>
    </reaction>
</comment>
<keyword evidence="7" id="KW-0934">Plastid</keyword>
<dbReference type="Proteomes" id="UP001174677">
    <property type="component" value="Chromosome 9"/>
</dbReference>
<dbReference type="SUPFAM" id="SSF51569">
    <property type="entry name" value="Aldolase"/>
    <property type="match status" value="1"/>
</dbReference>
<proteinExistence type="inferred from homology"/>
<gene>
    <name evidence="8" type="ORF">P3X46_016454</name>
</gene>
<dbReference type="Pfam" id="PF01474">
    <property type="entry name" value="DAHP_synth_2"/>
    <property type="match status" value="1"/>
</dbReference>
<evidence type="ECO:0000313" key="8">
    <source>
        <dbReference type="EMBL" id="KAJ9173303.1"/>
    </source>
</evidence>
<keyword evidence="9" id="KW-1185">Reference proteome</keyword>
<organism evidence="8 9">
    <name type="scientific">Hevea brasiliensis</name>
    <name type="common">Para rubber tree</name>
    <name type="synonym">Siphonia brasiliensis</name>
    <dbReference type="NCBI Taxonomy" id="3981"/>
    <lineage>
        <taxon>Eukaryota</taxon>
        <taxon>Viridiplantae</taxon>
        <taxon>Streptophyta</taxon>
        <taxon>Embryophyta</taxon>
        <taxon>Tracheophyta</taxon>
        <taxon>Spermatophyta</taxon>
        <taxon>Magnoliopsida</taxon>
        <taxon>eudicotyledons</taxon>
        <taxon>Gunneridae</taxon>
        <taxon>Pentapetalae</taxon>
        <taxon>rosids</taxon>
        <taxon>fabids</taxon>
        <taxon>Malpighiales</taxon>
        <taxon>Euphorbiaceae</taxon>
        <taxon>Crotonoideae</taxon>
        <taxon>Micrandreae</taxon>
        <taxon>Hevea</taxon>
    </lineage>
</organism>
<dbReference type="EMBL" id="JARPOI010000009">
    <property type="protein sequence ID" value="KAJ9173303.1"/>
    <property type="molecule type" value="Genomic_DNA"/>
</dbReference>
<dbReference type="Gene3D" id="3.20.20.70">
    <property type="entry name" value="Aldolase class I"/>
    <property type="match status" value="1"/>
</dbReference>
<sequence length="536" mass="58988">MALSAAANLTAAKTSICHSAATSATDTSASPFKPQIFPVHLTNTTINKKPRPTIVASVSTSSSSSSSSSNLISPNWSLDSWKTKQAHQLPEYPDQGELESVLHTLSSFPPIVFAGEARKLEERIASAAVGNAFLLQGGDCAESFKEFNANNIRDTFRVLLQMGVVLTFGAQMPIIKVGRMAGQFAKPRSEPFEIKDGVKLPSYRGDNINADAFDEKSRIPDPQRLIRAYLQSVGTLNLLRAFATGGYAAMQRVSQWNLDFVLHSEQGDRYMELARRVDEALGFMAAAGLIDHPLMNTTEFWTSHECLHLPYEQALTREDSTTGLFYDCSAHMLWVGERTRQLDGAHVEFLRGVSNPLGIKVSDKMDPKELVKLCEILNPHNRPGRLTIIVRMGADNLRIKLPHLIRAIRQAGLIVTWVSDPMHGNTIKAPCGLKTRPFDAIRAELRAFFDVHDQEGSYPGGVHLEMTGQNVTECVGGSKAVTFDDLNSRYHTHCDPRLNASQSLELAFAIAERLRRKRLRSGDGILRGHNVGGSVA</sequence>
<name>A0ABQ9M351_HEVBR</name>
<protein>
    <recommendedName>
        <fullName evidence="7">Phospho-2-dehydro-3-deoxyheptonate aldolase</fullName>
        <ecNumber evidence="7">2.5.1.54</ecNumber>
    </recommendedName>
</protein>
<dbReference type="PANTHER" id="PTHR21337:SF23">
    <property type="entry name" value="PHOSPHO-2-DEHYDRO-3-DEOXYHEPTONATE ALDOLASE"/>
    <property type="match status" value="1"/>
</dbReference>
<dbReference type="InterPro" id="IPR013785">
    <property type="entry name" value="Aldolase_TIM"/>
</dbReference>
<keyword evidence="7" id="KW-0150">Chloroplast</keyword>
<dbReference type="PANTHER" id="PTHR21337">
    <property type="entry name" value="PHOSPHO-2-DEHYDRO-3-DEOXYHEPTONATE ALDOLASE 1, 2"/>
    <property type="match status" value="1"/>
</dbReference>
<comment type="pathway">
    <text evidence="1 7">Metabolic intermediate biosynthesis; chorismate biosynthesis; chorismate from D-erythrose 4-phosphate and phosphoenolpyruvate: step 1/7.</text>
</comment>
<keyword evidence="3 7" id="KW-0028">Amino-acid biosynthesis</keyword>
<evidence type="ECO:0000256" key="7">
    <source>
        <dbReference type="RuleBase" id="RU363071"/>
    </source>
</evidence>
<evidence type="ECO:0000256" key="5">
    <source>
        <dbReference type="ARBA" id="ARBA00023141"/>
    </source>
</evidence>
<dbReference type="NCBIfam" id="TIGR01358">
    <property type="entry name" value="DAHP_synth_II"/>
    <property type="match status" value="1"/>
</dbReference>
<keyword evidence="5 7" id="KW-0057">Aromatic amino acid biosynthesis</keyword>
<accession>A0ABQ9M351</accession>